<keyword evidence="3" id="KW-1185">Reference proteome</keyword>
<evidence type="ECO:0000313" key="3">
    <source>
        <dbReference type="Proteomes" id="UP001642483"/>
    </source>
</evidence>
<organism evidence="2 3">
    <name type="scientific">Clavelina lepadiformis</name>
    <name type="common">Light-bulb sea squirt</name>
    <name type="synonym">Ascidia lepadiformis</name>
    <dbReference type="NCBI Taxonomy" id="159417"/>
    <lineage>
        <taxon>Eukaryota</taxon>
        <taxon>Metazoa</taxon>
        <taxon>Chordata</taxon>
        <taxon>Tunicata</taxon>
        <taxon>Ascidiacea</taxon>
        <taxon>Aplousobranchia</taxon>
        <taxon>Clavelinidae</taxon>
        <taxon>Clavelina</taxon>
    </lineage>
</organism>
<feature type="compositionally biased region" description="Polar residues" evidence="1">
    <location>
        <begin position="69"/>
        <end position="81"/>
    </location>
</feature>
<dbReference type="Proteomes" id="UP001642483">
    <property type="component" value="Unassembled WGS sequence"/>
</dbReference>
<proteinExistence type="predicted"/>
<comment type="caution">
    <text evidence="2">The sequence shown here is derived from an EMBL/GenBank/DDBJ whole genome shotgun (WGS) entry which is preliminary data.</text>
</comment>
<protein>
    <submittedName>
        <fullName evidence="2">Uncharacterized protein</fullName>
    </submittedName>
</protein>
<name>A0ABP0GXS8_CLALP</name>
<dbReference type="EMBL" id="CAWYQH010000141">
    <property type="protein sequence ID" value="CAK8695055.1"/>
    <property type="molecule type" value="Genomic_DNA"/>
</dbReference>
<evidence type="ECO:0000256" key="1">
    <source>
        <dbReference type="SAM" id="MobiDB-lite"/>
    </source>
</evidence>
<feature type="region of interest" description="Disordered" evidence="1">
    <location>
        <begin position="1"/>
        <end position="101"/>
    </location>
</feature>
<reference evidence="2 3" key="1">
    <citation type="submission" date="2024-02" db="EMBL/GenBank/DDBJ databases">
        <authorList>
            <person name="Daric V."/>
            <person name="Darras S."/>
        </authorList>
    </citation>
    <scope>NUCLEOTIDE SEQUENCE [LARGE SCALE GENOMIC DNA]</scope>
</reference>
<sequence>MKNKSVRRKTTKESPRSFKTHTTKRRNNLAQREDSIHRVSRKSSKTNNVTSNTECDFLQGQKSDKKGIHTNSSNKSPSTCEQDLDDKHVPPAKDSSNNHPTYKVQSIRAWLNSNENQISQERLNLRQKTQSRKKSRHRSKSFNYESSPSILQTVCSFNHMQSTPYQLPSSSGTNTSTPVILPSTDTAKENLFGFEKLLCPKPPTMRNICDESPINTNCSGASKRRPLPRSTQKKKPWDNILEDHSKVKRKHKGLHKEANSEVVLFDIAKSSVVDPIEIKDQTSDADYDTSIEHEYRKTKKLTKKHQDCKKTYKKGTELHTKRKNVQPLVIPEIPWDDIMNHELVIE</sequence>
<feature type="compositionally biased region" description="Basic residues" evidence="1">
    <location>
        <begin position="18"/>
        <end position="27"/>
    </location>
</feature>
<evidence type="ECO:0000313" key="2">
    <source>
        <dbReference type="EMBL" id="CAK8695055.1"/>
    </source>
</evidence>
<gene>
    <name evidence="2" type="ORF">CVLEPA_LOCUS28352</name>
</gene>
<feature type="compositionally biased region" description="Basic residues" evidence="1">
    <location>
        <begin position="1"/>
        <end position="10"/>
    </location>
</feature>
<accession>A0ABP0GXS8</accession>
<feature type="compositionally biased region" description="Basic residues" evidence="1">
    <location>
        <begin position="129"/>
        <end position="140"/>
    </location>
</feature>
<feature type="compositionally biased region" description="Polar residues" evidence="1">
    <location>
        <begin position="45"/>
        <end position="54"/>
    </location>
</feature>
<feature type="region of interest" description="Disordered" evidence="1">
    <location>
        <begin position="122"/>
        <end position="144"/>
    </location>
</feature>